<dbReference type="Proteomes" id="UP000299102">
    <property type="component" value="Unassembled WGS sequence"/>
</dbReference>
<gene>
    <name evidence="1" type="ORF">EVAR_65465_1</name>
</gene>
<evidence type="ECO:0000313" key="2">
    <source>
        <dbReference type="Proteomes" id="UP000299102"/>
    </source>
</evidence>
<sequence length="507" mass="58024">MSVKDYFVLTPTVAQAPNLLVDHYCVSLCHEGPVDDPTITNKKLKTEAKEDSINNNLNAYIHPEHIPEILQSDKNAAQLNNIAPDSLASIKRLKRSSDSWFTYIDFISKSPQGKEKVFDNKDEIKAEQKLNFGTNFNISGETFIPLDEGKRLYLDISLREEQTATDDIGIHVIIPENIPPIEFSLLECLELHMLLFGKLQNNLNNLNVLLSNKKCEETIGVIFKEIFNNVVNEYQEKCKNIELVLLKRDDPKEPAKVDSDKTMYIHPFLNDTIIKSEDIFENINLSEANLLAVSTDEINQRQRRKDNVVFYNNENNDLESENIIKDYVITRSSSALLDYKFETNTFFELSTSESNYIKQSEVEYNVPEMMNVDELIYISEPEYKKLYSTTVKNQILNEAGNGRDVNTVINPGFDVQTHNEEDSKYEGSAEKGFEEFSTSNNNTDYVMPANSSVPVYEAMHNEEEIHVYKQVNAASNNKPFLHFLIILSNAVIAKIMKTSTSNLFWVF</sequence>
<comment type="caution">
    <text evidence="1">The sequence shown here is derived from an EMBL/GenBank/DDBJ whole genome shotgun (WGS) entry which is preliminary data.</text>
</comment>
<dbReference type="EMBL" id="BGZK01001382">
    <property type="protein sequence ID" value="GBP78721.1"/>
    <property type="molecule type" value="Genomic_DNA"/>
</dbReference>
<name>A0A4C1YQJ5_EUMVA</name>
<evidence type="ECO:0000313" key="1">
    <source>
        <dbReference type="EMBL" id="GBP78721.1"/>
    </source>
</evidence>
<protein>
    <submittedName>
        <fullName evidence="1">Uncharacterized protein</fullName>
    </submittedName>
</protein>
<keyword evidence="2" id="KW-1185">Reference proteome</keyword>
<dbReference type="AlphaFoldDB" id="A0A4C1YQJ5"/>
<accession>A0A4C1YQJ5</accession>
<organism evidence="1 2">
    <name type="scientific">Eumeta variegata</name>
    <name type="common">Bagworm moth</name>
    <name type="synonym">Eumeta japonica</name>
    <dbReference type="NCBI Taxonomy" id="151549"/>
    <lineage>
        <taxon>Eukaryota</taxon>
        <taxon>Metazoa</taxon>
        <taxon>Ecdysozoa</taxon>
        <taxon>Arthropoda</taxon>
        <taxon>Hexapoda</taxon>
        <taxon>Insecta</taxon>
        <taxon>Pterygota</taxon>
        <taxon>Neoptera</taxon>
        <taxon>Endopterygota</taxon>
        <taxon>Lepidoptera</taxon>
        <taxon>Glossata</taxon>
        <taxon>Ditrysia</taxon>
        <taxon>Tineoidea</taxon>
        <taxon>Psychidae</taxon>
        <taxon>Oiketicinae</taxon>
        <taxon>Eumeta</taxon>
    </lineage>
</organism>
<proteinExistence type="predicted"/>
<reference evidence="1 2" key="1">
    <citation type="journal article" date="2019" name="Commun. Biol.">
        <title>The bagworm genome reveals a unique fibroin gene that provides high tensile strength.</title>
        <authorList>
            <person name="Kono N."/>
            <person name="Nakamura H."/>
            <person name="Ohtoshi R."/>
            <person name="Tomita M."/>
            <person name="Numata K."/>
            <person name="Arakawa K."/>
        </authorList>
    </citation>
    <scope>NUCLEOTIDE SEQUENCE [LARGE SCALE GENOMIC DNA]</scope>
</reference>